<keyword evidence="5 7" id="KW-1133">Transmembrane helix</keyword>
<feature type="transmembrane region" description="Helical" evidence="7">
    <location>
        <begin position="53"/>
        <end position="71"/>
    </location>
</feature>
<dbReference type="InterPro" id="IPR002010">
    <property type="entry name" value="T3SS_IM_R"/>
</dbReference>
<evidence type="ECO:0000313" key="8">
    <source>
        <dbReference type="EMBL" id="RKP50345.1"/>
    </source>
</evidence>
<dbReference type="EMBL" id="RBZU01000009">
    <property type="protein sequence ID" value="RKP50345.1"/>
    <property type="molecule type" value="Genomic_DNA"/>
</dbReference>
<feature type="transmembrane region" description="Helical" evidence="7">
    <location>
        <begin position="12"/>
        <end position="33"/>
    </location>
</feature>
<protein>
    <submittedName>
        <fullName evidence="8">EscT/YscT/HrcT family type III secretion system export apparatus protein</fullName>
    </submittedName>
</protein>
<evidence type="ECO:0000256" key="6">
    <source>
        <dbReference type="ARBA" id="ARBA00023136"/>
    </source>
</evidence>
<dbReference type="PANTHER" id="PTHR30065">
    <property type="entry name" value="FLAGELLAR BIOSYNTHETIC PROTEIN FLIR"/>
    <property type="match status" value="1"/>
</dbReference>
<evidence type="ECO:0000256" key="2">
    <source>
        <dbReference type="ARBA" id="ARBA00009772"/>
    </source>
</evidence>
<proteinExistence type="inferred from homology"/>
<dbReference type="PANTHER" id="PTHR30065:SF1">
    <property type="entry name" value="SURFACE PRESENTATION OF ANTIGENS PROTEIN SPAR"/>
    <property type="match status" value="1"/>
</dbReference>
<gene>
    <name evidence="8" type="ORF">D7S86_19775</name>
</gene>
<dbReference type="Pfam" id="PF01311">
    <property type="entry name" value="Bac_export_1"/>
    <property type="match status" value="1"/>
</dbReference>
<dbReference type="Proteomes" id="UP000270342">
    <property type="component" value="Unassembled WGS sequence"/>
</dbReference>
<comment type="subcellular location">
    <subcellularLocation>
        <location evidence="1 7">Cell membrane</location>
        <topology evidence="1 7">Multi-pass membrane protein</topology>
    </subcellularLocation>
</comment>
<evidence type="ECO:0000256" key="5">
    <source>
        <dbReference type="ARBA" id="ARBA00022989"/>
    </source>
</evidence>
<dbReference type="PRINTS" id="PR00953">
    <property type="entry name" value="TYPE3IMRPROT"/>
</dbReference>
<dbReference type="NCBIfam" id="TIGR01401">
    <property type="entry name" value="fliR_like_III"/>
    <property type="match status" value="1"/>
</dbReference>
<comment type="similarity">
    <text evidence="2 7">Belongs to the FliR/MopE/SpaR family.</text>
</comment>
<evidence type="ECO:0000256" key="7">
    <source>
        <dbReference type="RuleBase" id="RU362072"/>
    </source>
</evidence>
<dbReference type="AlphaFoldDB" id="A0A494XHW0"/>
<evidence type="ECO:0000313" key="9">
    <source>
        <dbReference type="Proteomes" id="UP000270342"/>
    </source>
</evidence>
<keyword evidence="3 7" id="KW-1003">Cell membrane</keyword>
<keyword evidence="4 7" id="KW-0812">Transmembrane</keyword>
<dbReference type="GO" id="GO:0006605">
    <property type="term" value="P:protein targeting"/>
    <property type="evidence" value="ECO:0007669"/>
    <property type="project" value="UniProtKB-UniRule"/>
</dbReference>
<feature type="transmembrane region" description="Helical" evidence="7">
    <location>
        <begin position="199"/>
        <end position="220"/>
    </location>
</feature>
<evidence type="ECO:0000256" key="1">
    <source>
        <dbReference type="ARBA" id="ARBA00004651"/>
    </source>
</evidence>
<comment type="caution">
    <text evidence="8">The sequence shown here is derived from an EMBL/GenBank/DDBJ whole genome shotgun (WGS) entry which is preliminary data.</text>
</comment>
<comment type="caution">
    <text evidence="7">Lacks conserved residue(s) required for the propagation of feature annotation.</text>
</comment>
<evidence type="ECO:0000256" key="3">
    <source>
        <dbReference type="ARBA" id="ARBA00022475"/>
    </source>
</evidence>
<dbReference type="GO" id="GO:0005886">
    <property type="term" value="C:plasma membrane"/>
    <property type="evidence" value="ECO:0007669"/>
    <property type="project" value="UniProtKB-SubCell"/>
</dbReference>
<reference evidence="8 9" key="1">
    <citation type="submission" date="2018-10" db="EMBL/GenBank/DDBJ databases">
        <title>Robbsia sp. DHC34, isolated from soil.</title>
        <authorList>
            <person name="Gao Z.-H."/>
            <person name="Qiu L.-H."/>
        </authorList>
    </citation>
    <scope>NUCLEOTIDE SEQUENCE [LARGE SCALE GENOMIC DNA]</scope>
    <source>
        <strain evidence="8 9">DHC34</strain>
    </source>
</reference>
<organism evidence="8 9">
    <name type="scientific">Pararobbsia silviterrae</name>
    <dbReference type="NCBI Taxonomy" id="1792498"/>
    <lineage>
        <taxon>Bacteria</taxon>
        <taxon>Pseudomonadati</taxon>
        <taxon>Pseudomonadota</taxon>
        <taxon>Betaproteobacteria</taxon>
        <taxon>Burkholderiales</taxon>
        <taxon>Burkholderiaceae</taxon>
        <taxon>Pararobbsia</taxon>
    </lineage>
</organism>
<accession>A0A494XHW0</accession>
<dbReference type="InterPro" id="IPR006304">
    <property type="entry name" value="T3SS_SpaR/YscT"/>
</dbReference>
<sequence>MSALAGGTDAAAFGFALWDAIAPILRTLVFAYARIAPMCLMLPLLSPRMLAGAMMRQTLIVLIALSLWPSIDASARAAYAAATSWFWIACSEAAIGLALGTMLSMPFWICMGVGEWIDNQRGATISDVMDPAHGVEVSTMSAWMSVFASAAFVCNDGMRVVIEALRLSYVELDSSGLARIDWAAYGRLLDVVSREAMRLSAPVVVALFASEVLLGVLSGFATQMGVFSLAFSIKSFVAFTVFYLYFGTAWMPLLNDWGRFAHIPMIAP</sequence>
<dbReference type="OrthoDB" id="9153610at2"/>
<evidence type="ECO:0000256" key="4">
    <source>
        <dbReference type="ARBA" id="ARBA00022692"/>
    </source>
</evidence>
<keyword evidence="9" id="KW-1185">Reference proteome</keyword>
<dbReference type="RefSeq" id="WP_121088563.1">
    <property type="nucleotide sequence ID" value="NZ_RBZU01000009.1"/>
</dbReference>
<name>A0A494XHW0_9BURK</name>
<keyword evidence="6 7" id="KW-0472">Membrane</keyword>